<dbReference type="PANTHER" id="PTHR42686">
    <property type="entry name" value="GH17980P-RELATED"/>
    <property type="match status" value="1"/>
</dbReference>
<dbReference type="InterPro" id="IPR020471">
    <property type="entry name" value="AKR"/>
</dbReference>
<keyword evidence="3" id="KW-1185">Reference proteome</keyword>
<dbReference type="Gene3D" id="3.20.20.100">
    <property type="entry name" value="NADP-dependent oxidoreductase domain"/>
    <property type="match status" value="1"/>
</dbReference>
<gene>
    <name evidence="2" type="ORF">F5972_06010</name>
</gene>
<evidence type="ECO:0000313" key="2">
    <source>
        <dbReference type="EMBL" id="KAA9380672.1"/>
    </source>
</evidence>
<dbReference type="SUPFAM" id="SSF51430">
    <property type="entry name" value="NAD(P)-linked oxidoreductase"/>
    <property type="match status" value="1"/>
</dbReference>
<proteinExistence type="predicted"/>
<dbReference type="AlphaFoldDB" id="A0A5J5KAR9"/>
<evidence type="ECO:0000259" key="1">
    <source>
        <dbReference type="Pfam" id="PF00248"/>
    </source>
</evidence>
<dbReference type="PANTHER" id="PTHR42686:SF1">
    <property type="entry name" value="GH17980P-RELATED"/>
    <property type="match status" value="1"/>
</dbReference>
<dbReference type="GO" id="GO:0005829">
    <property type="term" value="C:cytosol"/>
    <property type="evidence" value="ECO:0007669"/>
    <property type="project" value="TreeGrafter"/>
</dbReference>
<reference evidence="2 3" key="1">
    <citation type="submission" date="2019-09" db="EMBL/GenBank/DDBJ databases">
        <title>Screening of Novel Bioactive Compounds from Soil-Associated.</title>
        <authorList>
            <person name="Gong X."/>
        </authorList>
    </citation>
    <scope>NUCLEOTIDE SEQUENCE [LARGE SCALE GENOMIC DNA]</scope>
    <source>
        <strain evidence="2 3">Gxj-6</strain>
    </source>
</reference>
<dbReference type="InterPro" id="IPR036812">
    <property type="entry name" value="NAD(P)_OxRdtase_dom_sf"/>
</dbReference>
<dbReference type="Pfam" id="PF00248">
    <property type="entry name" value="Aldo_ket_red"/>
    <property type="match status" value="1"/>
</dbReference>
<dbReference type="EMBL" id="VYTZ01000002">
    <property type="protein sequence ID" value="KAA9380672.1"/>
    <property type="molecule type" value="Genomic_DNA"/>
</dbReference>
<dbReference type="Proteomes" id="UP000327011">
    <property type="component" value="Unassembled WGS sequence"/>
</dbReference>
<dbReference type="InterPro" id="IPR023210">
    <property type="entry name" value="NADP_OxRdtase_dom"/>
</dbReference>
<dbReference type="GO" id="GO:0016491">
    <property type="term" value="F:oxidoreductase activity"/>
    <property type="evidence" value="ECO:0007669"/>
    <property type="project" value="InterPro"/>
</dbReference>
<dbReference type="RefSeq" id="WP_150931892.1">
    <property type="nucleotide sequence ID" value="NZ_VYTZ01000002.1"/>
</dbReference>
<accession>A0A5J5KAR9</accession>
<comment type="caution">
    <text evidence="2">The sequence shown here is derived from an EMBL/GenBank/DDBJ whole genome shotgun (WGS) entry which is preliminary data.</text>
</comment>
<organism evidence="2 3">
    <name type="scientific">Microbispora cellulosiformans</name>
    <dbReference type="NCBI Taxonomy" id="2614688"/>
    <lineage>
        <taxon>Bacteria</taxon>
        <taxon>Bacillati</taxon>
        <taxon>Actinomycetota</taxon>
        <taxon>Actinomycetes</taxon>
        <taxon>Streptosporangiales</taxon>
        <taxon>Streptosporangiaceae</taxon>
        <taxon>Microbispora</taxon>
    </lineage>
</organism>
<evidence type="ECO:0000313" key="3">
    <source>
        <dbReference type="Proteomes" id="UP000327011"/>
    </source>
</evidence>
<name>A0A5J5KAR9_9ACTN</name>
<sequence>MKVSLGPYGLGTAPLGGLFAQVDEEQAERTLAAAWEAGVRYFDTAPHYGTGLAEERLGRFLRGLPGGGAGEAVVSTKVGRVLVPGEGEEDGFPGRTQYVRVRDYSRDGVLRSLEDSMRRTGLGHFGMVFIHDPDEHWEQAAGEAFPALAELRDQGVVGAIGAGMNQTAMLTRFVRETGVDAVLVAGRYTLLDRSAEEELLPECARRGVSVVVGGVFNSGVLAGGGTYDYAAAPPEVLDRAREMARVCASYGVPLPAAALRFPHRHPAVTNVLIGARTAEEITEDLELAAADIPDALWDDLEGLGHAG</sequence>
<protein>
    <submittedName>
        <fullName evidence="2">Aldo/keto reductase</fullName>
    </submittedName>
</protein>
<feature type="domain" description="NADP-dependent oxidoreductase" evidence="1">
    <location>
        <begin position="9"/>
        <end position="301"/>
    </location>
</feature>
<dbReference type="CDD" id="cd19152">
    <property type="entry name" value="AKR_AKR15A"/>
    <property type="match status" value="1"/>
</dbReference>